<keyword evidence="11 17" id="KW-1133">Transmembrane helix</keyword>
<evidence type="ECO:0000256" key="11">
    <source>
        <dbReference type="ARBA" id="ARBA00022989"/>
    </source>
</evidence>
<proteinExistence type="inferred from homology"/>
<feature type="transmembrane region" description="Helical" evidence="17">
    <location>
        <begin position="277"/>
        <end position="298"/>
    </location>
</feature>
<keyword evidence="14 17" id="KW-0496">Mitochondrion</keyword>
<sequence>MLLFLIGMLFTIKILNKSILMLWFQNMLFLLVFLFIIYLMNMKFYNFWLFINMNYGMDKISMMMVLLSLWILGLMILSILSSLGGYYYLYLIQKVILLVSLIMFFFSLNIINFYLFFEMSLIPVLLMILGWGSQPERMNAGVYMMMYTLFSSLPFFLLLMYINLNFFSLDLYLLTNMNFFMFYDGIFIYLFLIFIFMVKLPVYLFHLWLPKAHVEAPIFGSMVLAGVMLKLGGYGLIRFILVFSKLMNTYKLIMIIYILIGSVIISVLCMRQIDLKMLIAYSSVVHMGFMVGGLLSNYELTLKSNLSMMMAHGVCSSALFCLLNFNYKRVGSRMLMMNKSLNQFFVNMSMWWFLFCVMNMAAPPSLNLVSEVMLIILLLKYSCVMMIFIFLISFFGGVYSIYMFSYTQHGTNYFYKSMFNYSTVDEYLLMILHWIPMNMFILNLMLF</sequence>
<dbReference type="Pfam" id="PF00361">
    <property type="entry name" value="Proton_antipo_M"/>
    <property type="match status" value="1"/>
</dbReference>
<evidence type="ECO:0000256" key="2">
    <source>
        <dbReference type="ARBA" id="ARBA00004225"/>
    </source>
</evidence>
<keyword evidence="15 17" id="KW-0472">Membrane</keyword>
<feature type="domain" description="NADH:quinone oxidoreductase/Mrp antiporter transmembrane" evidence="18">
    <location>
        <begin position="107"/>
        <end position="393"/>
    </location>
</feature>
<comment type="similarity">
    <text evidence="3 17">Belongs to the complex I subunit 4 family.</text>
</comment>
<dbReference type="GO" id="GO:0008137">
    <property type="term" value="F:NADH dehydrogenase (ubiquinone) activity"/>
    <property type="evidence" value="ECO:0007669"/>
    <property type="project" value="UniProtKB-UniRule"/>
</dbReference>
<evidence type="ECO:0000256" key="1">
    <source>
        <dbReference type="ARBA" id="ARBA00003257"/>
    </source>
</evidence>
<dbReference type="InterPro" id="IPR000260">
    <property type="entry name" value="NADH4_N"/>
</dbReference>
<evidence type="ECO:0000256" key="5">
    <source>
        <dbReference type="ARBA" id="ARBA00021006"/>
    </source>
</evidence>
<feature type="transmembrane region" description="Helical" evidence="17">
    <location>
        <begin position="20"/>
        <end position="40"/>
    </location>
</feature>
<comment type="subcellular location">
    <subcellularLocation>
        <location evidence="2 17">Mitochondrion membrane</location>
        <topology evidence="2 17">Multi-pass membrane protein</topology>
    </subcellularLocation>
</comment>
<dbReference type="InterPro" id="IPR003918">
    <property type="entry name" value="NADH_UbQ_OxRdtase"/>
</dbReference>
<dbReference type="GO" id="GO:0048039">
    <property type="term" value="F:ubiquinone binding"/>
    <property type="evidence" value="ECO:0007669"/>
    <property type="project" value="TreeGrafter"/>
</dbReference>
<evidence type="ECO:0000256" key="7">
    <source>
        <dbReference type="ARBA" id="ARBA00022660"/>
    </source>
</evidence>
<comment type="catalytic activity">
    <reaction evidence="16 17">
        <text>a ubiquinone + NADH + 5 H(+)(in) = a ubiquinol + NAD(+) + 4 H(+)(out)</text>
        <dbReference type="Rhea" id="RHEA:29091"/>
        <dbReference type="Rhea" id="RHEA-COMP:9565"/>
        <dbReference type="Rhea" id="RHEA-COMP:9566"/>
        <dbReference type="ChEBI" id="CHEBI:15378"/>
        <dbReference type="ChEBI" id="CHEBI:16389"/>
        <dbReference type="ChEBI" id="CHEBI:17976"/>
        <dbReference type="ChEBI" id="CHEBI:57540"/>
        <dbReference type="ChEBI" id="CHEBI:57945"/>
        <dbReference type="EC" id="7.1.1.2"/>
    </reaction>
</comment>
<dbReference type="EC" id="7.1.1.2" evidence="4 17"/>
<feature type="transmembrane region" description="Helical" evidence="17">
    <location>
        <begin position="304"/>
        <end position="323"/>
    </location>
</feature>
<name>A0A067YFY5_9HYME</name>
<evidence type="ECO:0000256" key="6">
    <source>
        <dbReference type="ARBA" id="ARBA00022448"/>
    </source>
</evidence>
<dbReference type="GO" id="GO:0003954">
    <property type="term" value="F:NADH dehydrogenase activity"/>
    <property type="evidence" value="ECO:0007669"/>
    <property type="project" value="TreeGrafter"/>
</dbReference>
<feature type="transmembrane region" description="Helical" evidence="17">
    <location>
        <begin position="249"/>
        <end position="270"/>
    </location>
</feature>
<dbReference type="PRINTS" id="PR01437">
    <property type="entry name" value="NUOXDRDTASE4"/>
</dbReference>
<keyword evidence="7 17" id="KW-0679">Respiratory chain</keyword>
<feature type="transmembrane region" description="Helical" evidence="17">
    <location>
        <begin position="344"/>
        <end position="362"/>
    </location>
</feature>
<keyword evidence="8 17" id="KW-0812">Transmembrane</keyword>
<comment type="function">
    <text evidence="1">Core subunit of the mitochondrial membrane respiratory chain NADH dehydrogenase (Complex I) that is believed to belong to the minimal assembly required for catalysis. Complex I functions in the transfer of electrons from NADH to the respiratory chain. The immediate electron acceptor for the enzyme is believed to be ubiquinone.</text>
</comment>
<evidence type="ECO:0000256" key="13">
    <source>
        <dbReference type="ARBA" id="ARBA00023075"/>
    </source>
</evidence>
<dbReference type="AlphaFoldDB" id="A0A067YFY5"/>
<accession>A0A067YFY5</accession>
<evidence type="ECO:0000256" key="16">
    <source>
        <dbReference type="ARBA" id="ARBA00049551"/>
    </source>
</evidence>
<dbReference type="PANTHER" id="PTHR43507:SF20">
    <property type="entry name" value="NADH-UBIQUINONE OXIDOREDUCTASE CHAIN 4"/>
    <property type="match status" value="1"/>
</dbReference>
<feature type="transmembrane region" description="Helical" evidence="17">
    <location>
        <begin position="186"/>
        <end position="209"/>
    </location>
</feature>
<evidence type="ECO:0000256" key="12">
    <source>
        <dbReference type="ARBA" id="ARBA00023027"/>
    </source>
</evidence>
<geneLocation type="mitochondrion" evidence="20"/>
<evidence type="ECO:0000256" key="3">
    <source>
        <dbReference type="ARBA" id="ARBA00009025"/>
    </source>
</evidence>
<feature type="transmembrane region" description="Helical" evidence="17">
    <location>
        <begin position="427"/>
        <end position="446"/>
    </location>
</feature>
<feature type="transmembrane region" description="Helical" evidence="17">
    <location>
        <begin position="87"/>
        <end position="107"/>
    </location>
</feature>
<protein>
    <recommendedName>
        <fullName evidence="5 17">NADH-ubiquinone oxidoreductase chain 4</fullName>
        <ecNumber evidence="4 17">7.1.1.2</ecNumber>
    </recommendedName>
</protein>
<dbReference type="GO" id="GO:0042773">
    <property type="term" value="P:ATP synthesis coupled electron transport"/>
    <property type="evidence" value="ECO:0007669"/>
    <property type="project" value="InterPro"/>
</dbReference>
<dbReference type="GO" id="GO:0015990">
    <property type="term" value="P:electron transport coupled proton transport"/>
    <property type="evidence" value="ECO:0007669"/>
    <property type="project" value="TreeGrafter"/>
</dbReference>
<feature type="domain" description="NADH:ubiquinone oxidoreductase chain 4 N-terminal" evidence="19">
    <location>
        <begin position="1"/>
        <end position="103"/>
    </location>
</feature>
<evidence type="ECO:0000256" key="15">
    <source>
        <dbReference type="ARBA" id="ARBA00023136"/>
    </source>
</evidence>
<dbReference type="PANTHER" id="PTHR43507">
    <property type="entry name" value="NADH-UBIQUINONE OXIDOREDUCTASE CHAIN 4"/>
    <property type="match status" value="1"/>
</dbReference>
<evidence type="ECO:0000256" key="9">
    <source>
        <dbReference type="ARBA" id="ARBA00022967"/>
    </source>
</evidence>
<keyword evidence="12 17" id="KW-0520">NAD</keyword>
<keyword evidence="9" id="KW-1278">Translocase</keyword>
<evidence type="ECO:0000256" key="17">
    <source>
        <dbReference type="RuleBase" id="RU003297"/>
    </source>
</evidence>
<evidence type="ECO:0000256" key="10">
    <source>
        <dbReference type="ARBA" id="ARBA00022982"/>
    </source>
</evidence>
<gene>
    <name evidence="20" type="primary">ND4</name>
</gene>
<organism evidence="20">
    <name type="scientific">Ceratobaeus sp. MM-2013</name>
    <dbReference type="NCBI Taxonomy" id="1429432"/>
    <lineage>
        <taxon>Eukaryota</taxon>
        <taxon>Metazoa</taxon>
        <taxon>Ecdysozoa</taxon>
        <taxon>Arthropoda</taxon>
        <taxon>Hexapoda</taxon>
        <taxon>Insecta</taxon>
        <taxon>Pterygota</taxon>
        <taxon>Neoptera</taxon>
        <taxon>Endopterygota</taxon>
        <taxon>Hymenoptera</taxon>
        <taxon>Apocrita</taxon>
        <taxon>Proctotrupomorpha</taxon>
        <taxon>Platygastroidea</taxon>
        <taxon>Scelionidae</taxon>
        <taxon>Scelioninae</taxon>
        <taxon>Ceratobaeus</taxon>
    </lineage>
</organism>
<feature type="transmembrane region" description="Helical" evidence="17">
    <location>
        <begin position="374"/>
        <end position="406"/>
    </location>
</feature>
<dbReference type="GO" id="GO:0031966">
    <property type="term" value="C:mitochondrial membrane"/>
    <property type="evidence" value="ECO:0007669"/>
    <property type="project" value="UniProtKB-SubCell"/>
</dbReference>
<evidence type="ECO:0000256" key="8">
    <source>
        <dbReference type="ARBA" id="ARBA00022692"/>
    </source>
</evidence>
<keyword evidence="10 17" id="KW-0249">Electron transport</keyword>
<evidence type="ECO:0000259" key="18">
    <source>
        <dbReference type="Pfam" id="PF00361"/>
    </source>
</evidence>
<dbReference type="Pfam" id="PF01059">
    <property type="entry name" value="Oxidored_q5_N"/>
    <property type="match status" value="1"/>
</dbReference>
<keyword evidence="6 17" id="KW-0813">Transport</keyword>
<keyword evidence="13 17" id="KW-0830">Ubiquinone</keyword>
<comment type="function">
    <text evidence="17">Core subunit of the mitochondrial membrane respiratory chain NADH dehydrogenase (Complex I) which catalyzes electron transfer from NADH through the respiratory chain, using ubiquinone as an electron acceptor. Essential for the catalytic activity and assembly of complex I.</text>
</comment>
<dbReference type="InterPro" id="IPR001750">
    <property type="entry name" value="ND/Mrp_TM"/>
</dbReference>
<evidence type="ECO:0000256" key="14">
    <source>
        <dbReference type="ARBA" id="ARBA00023128"/>
    </source>
</evidence>
<reference evidence="20" key="1">
    <citation type="journal article" date="2014" name="Mol. Biol. Rep.">
        <title>Complete mitochondrial genomes of Ceratobaeus sp. and Idris sp. (Hymenoptera: Scelionidae): shared gene rearrangements as potential phylogenetic markers at the tribal level.</title>
        <authorList>
            <person name="Mao M."/>
            <person name="Dowton M."/>
        </authorList>
    </citation>
    <scope>NUCLEOTIDE SEQUENCE</scope>
</reference>
<feature type="transmembrane region" description="Helical" evidence="17">
    <location>
        <begin position="60"/>
        <end position="80"/>
    </location>
</feature>
<evidence type="ECO:0000259" key="19">
    <source>
        <dbReference type="Pfam" id="PF01059"/>
    </source>
</evidence>
<dbReference type="EMBL" id="KF696669">
    <property type="protein sequence ID" value="AHB23646.1"/>
    <property type="molecule type" value="Genomic_DNA"/>
</dbReference>
<feature type="transmembrane region" description="Helical" evidence="17">
    <location>
        <begin position="221"/>
        <end position="243"/>
    </location>
</feature>
<evidence type="ECO:0000313" key="20">
    <source>
        <dbReference type="EMBL" id="AHB23646.1"/>
    </source>
</evidence>
<feature type="transmembrane region" description="Helical" evidence="17">
    <location>
        <begin position="144"/>
        <end position="166"/>
    </location>
</feature>
<evidence type="ECO:0000256" key="4">
    <source>
        <dbReference type="ARBA" id="ARBA00012944"/>
    </source>
</evidence>